<dbReference type="PANTHER" id="PTHR34094">
    <property type="match status" value="1"/>
</dbReference>
<proteinExistence type="predicted"/>
<evidence type="ECO:0000313" key="3">
    <source>
        <dbReference type="Proteomes" id="UP000663828"/>
    </source>
</evidence>
<dbReference type="EMBL" id="CAJNOR010000748">
    <property type="protein sequence ID" value="CAF0997778.1"/>
    <property type="molecule type" value="Genomic_DNA"/>
</dbReference>
<comment type="caution">
    <text evidence="2">The sequence shown here is derived from an EMBL/GenBank/DDBJ whole genome shotgun (WGS) entry which is preliminary data.</text>
</comment>
<name>A0A814GL94_ADIRI</name>
<dbReference type="InterPro" id="IPR025164">
    <property type="entry name" value="Toastrack_DUF4097"/>
</dbReference>
<evidence type="ECO:0000259" key="1">
    <source>
        <dbReference type="Pfam" id="PF13349"/>
    </source>
</evidence>
<sequence>MILSYRAIGLTKLNPSKCSLSLFKQPWRLSSILDTSPTSVMRNAEVQTIYSEALNIPNQGRLEVRCPFNLYVTPLHQKDFPRLDRAFFTIYGDSGFQFSKDVWKKLFQFSAIFNPGDRTLRVMGHFTQLGEKELSEQAHTLEVYCQIPPHYEIDVNCSDNNNVNIEYFQSPRVNIQTKRGECTLKNVVSIRASKLQGPFVRLKVENSDIRVKSTYSEHFLIQGQHGKFRLGSLHGHGIVDLNSGSIRIGAVDGDVSLQCEKGDMDVFFSATGSSTIRAQNGDVRLGIIDTVSVRLNLVGKRVQVDEDAEHFHMETTKKAGIVQVQGYITDQSSGSSIDVTASKGTIELNVHLIFTHSFNQSIMFGGPGGDDHEANKRMADLQVKSSFIQFFIAVGLINLAPYALEALMGESVR</sequence>
<reference evidence="2" key="1">
    <citation type="submission" date="2021-02" db="EMBL/GenBank/DDBJ databases">
        <authorList>
            <person name="Nowell W R."/>
        </authorList>
    </citation>
    <scope>NUCLEOTIDE SEQUENCE</scope>
</reference>
<evidence type="ECO:0000313" key="2">
    <source>
        <dbReference type="EMBL" id="CAF0997778.1"/>
    </source>
</evidence>
<dbReference type="Pfam" id="PF13349">
    <property type="entry name" value="DUF4097"/>
    <property type="match status" value="1"/>
</dbReference>
<dbReference type="PANTHER" id="PTHR34094:SF1">
    <property type="entry name" value="PROTEIN FAM185A"/>
    <property type="match status" value="1"/>
</dbReference>
<dbReference type="AlphaFoldDB" id="A0A814GL94"/>
<protein>
    <recommendedName>
        <fullName evidence="1">DUF4097 domain-containing protein</fullName>
    </recommendedName>
</protein>
<keyword evidence="3" id="KW-1185">Reference proteome</keyword>
<gene>
    <name evidence="2" type="ORF">XAT740_LOCUS13039</name>
</gene>
<accession>A0A814GL94</accession>
<dbReference type="Proteomes" id="UP000663828">
    <property type="component" value="Unassembled WGS sequence"/>
</dbReference>
<organism evidence="2 3">
    <name type="scientific">Adineta ricciae</name>
    <name type="common">Rotifer</name>
    <dbReference type="NCBI Taxonomy" id="249248"/>
    <lineage>
        <taxon>Eukaryota</taxon>
        <taxon>Metazoa</taxon>
        <taxon>Spiralia</taxon>
        <taxon>Gnathifera</taxon>
        <taxon>Rotifera</taxon>
        <taxon>Eurotatoria</taxon>
        <taxon>Bdelloidea</taxon>
        <taxon>Adinetida</taxon>
        <taxon>Adinetidae</taxon>
        <taxon>Adineta</taxon>
    </lineage>
</organism>
<feature type="domain" description="DUF4097" evidence="1">
    <location>
        <begin position="136"/>
        <end position="348"/>
    </location>
</feature>